<keyword evidence="2" id="KW-0732">Signal</keyword>
<feature type="compositionally biased region" description="Polar residues" evidence="1">
    <location>
        <begin position="670"/>
        <end position="681"/>
    </location>
</feature>
<feature type="signal peptide" evidence="2">
    <location>
        <begin position="1"/>
        <end position="21"/>
    </location>
</feature>
<feature type="region of interest" description="Disordered" evidence="1">
    <location>
        <begin position="314"/>
        <end position="383"/>
    </location>
</feature>
<feature type="compositionally biased region" description="Basic and acidic residues" evidence="1">
    <location>
        <begin position="249"/>
        <end position="258"/>
    </location>
</feature>
<gene>
    <name evidence="3" type="ORF">PSTG_00027</name>
</gene>
<accession>A0A0L0W5B5</accession>
<evidence type="ECO:0000313" key="3">
    <source>
        <dbReference type="EMBL" id="KNF06711.1"/>
    </source>
</evidence>
<evidence type="ECO:0000256" key="2">
    <source>
        <dbReference type="SAM" id="SignalP"/>
    </source>
</evidence>
<feature type="compositionally biased region" description="Basic and acidic residues" evidence="1">
    <location>
        <begin position="316"/>
        <end position="335"/>
    </location>
</feature>
<feature type="compositionally biased region" description="Polar residues" evidence="1">
    <location>
        <begin position="201"/>
        <end position="210"/>
    </location>
</feature>
<dbReference type="EMBL" id="AJIL01000002">
    <property type="protein sequence ID" value="KNF06711.1"/>
    <property type="molecule type" value="Genomic_DNA"/>
</dbReference>
<keyword evidence="4" id="KW-1185">Reference proteome</keyword>
<organism evidence="3 4">
    <name type="scientific">Puccinia striiformis f. sp. tritici PST-78</name>
    <dbReference type="NCBI Taxonomy" id="1165861"/>
    <lineage>
        <taxon>Eukaryota</taxon>
        <taxon>Fungi</taxon>
        <taxon>Dikarya</taxon>
        <taxon>Basidiomycota</taxon>
        <taxon>Pucciniomycotina</taxon>
        <taxon>Pucciniomycetes</taxon>
        <taxon>Pucciniales</taxon>
        <taxon>Pucciniaceae</taxon>
        <taxon>Puccinia</taxon>
    </lineage>
</organism>
<reference evidence="4" key="1">
    <citation type="submission" date="2014-03" db="EMBL/GenBank/DDBJ databases">
        <title>The Genome Sequence of Puccinia striiformis f. sp. tritici PST-78.</title>
        <authorList>
            <consortium name="The Broad Institute Genome Sequencing Platform"/>
            <person name="Cuomo C."/>
            <person name="Hulbert S."/>
            <person name="Chen X."/>
            <person name="Walker B."/>
            <person name="Young S.K."/>
            <person name="Zeng Q."/>
            <person name="Gargeya S."/>
            <person name="Fitzgerald M."/>
            <person name="Haas B."/>
            <person name="Abouelleil A."/>
            <person name="Alvarado L."/>
            <person name="Arachchi H.M."/>
            <person name="Berlin A.M."/>
            <person name="Chapman S.B."/>
            <person name="Goldberg J."/>
            <person name="Griggs A."/>
            <person name="Gujja S."/>
            <person name="Hansen M."/>
            <person name="Howarth C."/>
            <person name="Imamovic A."/>
            <person name="Larimer J."/>
            <person name="McCowan C."/>
            <person name="Montmayeur A."/>
            <person name="Murphy C."/>
            <person name="Neiman D."/>
            <person name="Pearson M."/>
            <person name="Priest M."/>
            <person name="Roberts A."/>
            <person name="Saif S."/>
            <person name="Shea T."/>
            <person name="Sisk P."/>
            <person name="Sykes S."/>
            <person name="Wortman J."/>
            <person name="Nusbaum C."/>
            <person name="Birren B."/>
        </authorList>
    </citation>
    <scope>NUCLEOTIDE SEQUENCE [LARGE SCALE GENOMIC DNA]</scope>
    <source>
        <strain evidence="4">race PST-78</strain>
    </source>
</reference>
<dbReference type="Proteomes" id="UP000054564">
    <property type="component" value="Unassembled WGS sequence"/>
</dbReference>
<sequence length="927" mass="107014">MIPSPFTFMLVWLSASFLAAAILMRPACLDTLMENSEHFTDDPSKTLLTLESRVPLGNEHLSQKRRYDSMDLRASTDDGNSQHPMIDYMILDDLEMQAYLHRIFDRSTHSCDEYEWFLETGGLWDSPSPTPYHWKRPRLDATGDSVGGFEAGDKTKGSGFTEMDSDHKPSSSLITALQSQSTFADTAARKGHPNRDPFQEATKTPGLSNDSPRKVILGYPDAMDLTSNEIPPLTEKTVPLESPSQNQSTEDHDSKESGRNFNYSSAKEEPVKVESFKADHTSDQGMFLGNLPGKHVPQKIKEELLQELKQQNRNMKGTDQHPQEQKKNDEQKPSGESKILTIKNEISSSSEDSSQHHNRIQQDPEATATELNSKTKDDQVIKSPISIRNGLTESRIKFDLSQKPRTKSIVWSPSKHKFGPTSVEKDNKWKQMKETAEKVPSSIPKLLWLEKPSDHLAKEIGIMKVTLYGKKYTNRYEEKFKQKFESLIRSVITHNKVNGQSTRSGSVFPKSILSDLPQKALHRLILSFKNNQISQHTLWKSLDNIIGKTFYILKAMTSELQETEKERSKTIDDFYNWFFSSVFDISDSNPLTNMLVKFIDPETQHEKGFIDPLYLTGIWCRNCHPKKWSAITGSQDPHQFWINMKNILIRFENDYQFQKIPDTKNEKNESQTPGKNRSQNALDITRELINEMDSIAEIENARKSLTLNECYNTRRMMGIYPGQGDMEQAAKSTPKDESHPFLFFDKRIPEQKRNKYYGGLVLQYETTSSTFKELRRKFEMIYLPSQLYFMIPEFWKFDKTEVEMKKINHEFTSFFKKLFFGQNKSLKPFPIFINTWDRIEPPTFASYSKFQRVLIQSLTQSRDRKDLFGVGIQMLSLWFNTEGKIYSADLFVCQEDFLIGMNKVLKEKHDQIYLEISSKVTNKAHQH</sequence>
<feature type="compositionally biased region" description="Polar residues" evidence="1">
    <location>
        <begin position="170"/>
        <end position="184"/>
    </location>
</feature>
<evidence type="ECO:0000256" key="1">
    <source>
        <dbReference type="SAM" id="MobiDB-lite"/>
    </source>
</evidence>
<evidence type="ECO:0000313" key="4">
    <source>
        <dbReference type="Proteomes" id="UP000054564"/>
    </source>
</evidence>
<proteinExistence type="predicted"/>
<feature type="region of interest" description="Disordered" evidence="1">
    <location>
        <begin position="139"/>
        <end position="272"/>
    </location>
</feature>
<feature type="region of interest" description="Disordered" evidence="1">
    <location>
        <begin position="662"/>
        <end position="681"/>
    </location>
</feature>
<comment type="caution">
    <text evidence="3">The sequence shown here is derived from an EMBL/GenBank/DDBJ whole genome shotgun (WGS) entry which is preliminary data.</text>
</comment>
<protein>
    <submittedName>
        <fullName evidence="3">Uncharacterized protein</fullName>
    </submittedName>
</protein>
<name>A0A0L0W5B5_9BASI</name>
<dbReference type="AlphaFoldDB" id="A0A0L0W5B5"/>
<feature type="chain" id="PRO_5005550925" evidence="2">
    <location>
        <begin position="22"/>
        <end position="927"/>
    </location>
</feature>